<organism evidence="1 2">
    <name type="scientific">Alcanivorax sediminis</name>
    <dbReference type="NCBI Taxonomy" id="2663008"/>
    <lineage>
        <taxon>Bacteria</taxon>
        <taxon>Pseudomonadati</taxon>
        <taxon>Pseudomonadota</taxon>
        <taxon>Gammaproteobacteria</taxon>
        <taxon>Oceanospirillales</taxon>
        <taxon>Alcanivoracaceae</taxon>
        <taxon>Alcanivorax</taxon>
    </lineage>
</organism>
<dbReference type="Proteomes" id="UP000469421">
    <property type="component" value="Unassembled WGS sequence"/>
</dbReference>
<name>A0A6N7LP03_9GAMM</name>
<dbReference type="AlphaFoldDB" id="A0A6N7LP03"/>
<sequence length="71" mass="8045">MKRAARIRIHALMMAARQRPMDEHSLLRQALRLAQQALASNAADRDAIRSLGMLWWRLGARQRGRALLGLG</sequence>
<keyword evidence="2" id="KW-1185">Reference proteome</keyword>
<evidence type="ECO:0000313" key="1">
    <source>
        <dbReference type="EMBL" id="MQX51838.1"/>
    </source>
</evidence>
<dbReference type="EMBL" id="WIRE01000001">
    <property type="protein sequence ID" value="MQX51838.1"/>
    <property type="molecule type" value="Genomic_DNA"/>
</dbReference>
<reference evidence="1 2" key="1">
    <citation type="submission" date="2019-10" db="EMBL/GenBank/DDBJ databases">
        <title>Alcanivorax sp.PA15-N-34 draft genome sequence.</title>
        <authorList>
            <person name="Liao X."/>
            <person name="Shao Z."/>
        </authorList>
    </citation>
    <scope>NUCLEOTIDE SEQUENCE [LARGE SCALE GENOMIC DNA]</scope>
    <source>
        <strain evidence="1 2">PA15-N-34</strain>
    </source>
</reference>
<proteinExistence type="predicted"/>
<evidence type="ECO:0000313" key="2">
    <source>
        <dbReference type="Proteomes" id="UP000469421"/>
    </source>
</evidence>
<accession>A0A6N7LP03</accession>
<dbReference type="RefSeq" id="WP_153498616.1">
    <property type="nucleotide sequence ID" value="NZ_JBMZXE010000035.1"/>
</dbReference>
<protein>
    <submittedName>
        <fullName evidence="1">Uncharacterized protein</fullName>
    </submittedName>
</protein>
<gene>
    <name evidence="1" type="ORF">GFN93_01165</name>
</gene>
<comment type="caution">
    <text evidence="1">The sequence shown here is derived from an EMBL/GenBank/DDBJ whole genome shotgun (WGS) entry which is preliminary data.</text>
</comment>